<dbReference type="Proteomes" id="UP000006600">
    <property type="component" value="Unassembled WGS sequence"/>
</dbReference>
<gene>
    <name evidence="1" type="ORF">IEE_02709</name>
</gene>
<dbReference type="HOGENOM" id="CLU_3195885_0_0_9"/>
<evidence type="ECO:0008006" key="3">
    <source>
        <dbReference type="Google" id="ProtNLM"/>
    </source>
</evidence>
<protein>
    <recommendedName>
        <fullName evidence="3">Bacterial bifunctional deaminase-reductase C-terminal domain-containing protein</fullName>
    </recommendedName>
</protein>
<dbReference type="Gene3D" id="3.40.430.10">
    <property type="entry name" value="Dihydrofolate Reductase, subunit A"/>
    <property type="match status" value="1"/>
</dbReference>
<organism evidence="1 2">
    <name type="scientific">Bacillus cereus BAG5X1-1</name>
    <dbReference type="NCBI Taxonomy" id="1053189"/>
    <lineage>
        <taxon>Bacteria</taxon>
        <taxon>Bacillati</taxon>
        <taxon>Bacillota</taxon>
        <taxon>Bacilli</taxon>
        <taxon>Bacillales</taxon>
        <taxon>Bacillaceae</taxon>
        <taxon>Bacillus</taxon>
        <taxon>Bacillus cereus group</taxon>
    </lineage>
</organism>
<accession>J8B0E9</accession>
<reference evidence="1 2" key="1">
    <citation type="submission" date="2012-04" db="EMBL/GenBank/DDBJ databases">
        <title>The Genome Sequence of Bacillus cereus BAG5X1-1.</title>
        <authorList>
            <consortium name="The Broad Institute Genome Sequencing Platform"/>
            <consortium name="The Broad Institute Genome Sequencing Center for Infectious Disease"/>
            <person name="Feldgarden M."/>
            <person name="Van der Auwera G.A."/>
            <person name="Mahillon J."/>
            <person name="Duprez V."/>
            <person name="Timmery S."/>
            <person name="Mattelet C."/>
            <person name="Dierick K."/>
            <person name="Sun M."/>
            <person name="Yu Z."/>
            <person name="Zhu L."/>
            <person name="Hu X."/>
            <person name="Shank E.B."/>
            <person name="Swiecicka I."/>
            <person name="Hansen B.M."/>
            <person name="Andrup L."/>
            <person name="Young S.K."/>
            <person name="Zeng Q."/>
            <person name="Gargeya S."/>
            <person name="Fitzgerald M."/>
            <person name="Haas B."/>
            <person name="Abouelleil A."/>
            <person name="Alvarado L."/>
            <person name="Arachchi H.M."/>
            <person name="Berlin A."/>
            <person name="Chapman S.B."/>
            <person name="Goldberg J."/>
            <person name="Griggs A."/>
            <person name="Gujja S."/>
            <person name="Hansen M."/>
            <person name="Howarth C."/>
            <person name="Imamovic A."/>
            <person name="Larimer J."/>
            <person name="McCowen C."/>
            <person name="Montmayeur A."/>
            <person name="Murphy C."/>
            <person name="Neiman D."/>
            <person name="Pearson M."/>
            <person name="Priest M."/>
            <person name="Roberts A."/>
            <person name="Saif S."/>
            <person name="Shea T."/>
            <person name="Sisk P."/>
            <person name="Sykes S."/>
            <person name="Wortman J."/>
            <person name="Nusbaum C."/>
            <person name="Birren B."/>
        </authorList>
    </citation>
    <scope>NUCLEOTIDE SEQUENCE [LARGE SCALE GENOMIC DNA]</scope>
    <source>
        <strain evidence="1 2">BAG5X1-1</strain>
    </source>
</reference>
<name>J8B0E9_BACCE</name>
<sequence>MFPVVLGNGLPLFKEITDKINLKLIKINTFKTGVVGLIHQPEENA</sequence>
<evidence type="ECO:0000313" key="2">
    <source>
        <dbReference type="Proteomes" id="UP000006600"/>
    </source>
</evidence>
<dbReference type="InterPro" id="IPR024072">
    <property type="entry name" value="DHFR-like_dom_sf"/>
</dbReference>
<evidence type="ECO:0000313" key="1">
    <source>
        <dbReference type="EMBL" id="EJQ44519.1"/>
    </source>
</evidence>
<proteinExistence type="predicted"/>
<dbReference type="AlphaFoldDB" id="J8B0E9"/>
<comment type="caution">
    <text evidence="1">The sequence shown here is derived from an EMBL/GenBank/DDBJ whole genome shotgun (WGS) entry which is preliminary data.</text>
</comment>
<dbReference type="EMBL" id="AHDJ01000027">
    <property type="protein sequence ID" value="EJQ44519.1"/>
    <property type="molecule type" value="Genomic_DNA"/>
</dbReference>